<name>A0A2S1LIV1_9FLAO</name>
<dbReference type="AlphaFoldDB" id="A0A2S1LIV1"/>
<dbReference type="Pfam" id="PF12725">
    <property type="entry name" value="DUF3810"/>
    <property type="match status" value="1"/>
</dbReference>
<evidence type="ECO:0000313" key="3">
    <source>
        <dbReference type="Proteomes" id="UP000244527"/>
    </source>
</evidence>
<feature type="transmembrane region" description="Helical" evidence="1">
    <location>
        <begin position="7"/>
        <end position="28"/>
    </location>
</feature>
<feature type="transmembrane region" description="Helical" evidence="1">
    <location>
        <begin position="48"/>
        <end position="72"/>
    </location>
</feature>
<dbReference type="KEGG" id="ffa:FFWV33_18765"/>
<dbReference type="Proteomes" id="UP000244527">
    <property type="component" value="Chromosome"/>
</dbReference>
<protein>
    <submittedName>
        <fullName evidence="2">Amino acid permease</fullName>
    </submittedName>
</protein>
<gene>
    <name evidence="2" type="ORF">FFWV33_18765</name>
</gene>
<dbReference type="OrthoDB" id="1048788at2"/>
<accession>A0A2S1LIV1</accession>
<reference evidence="2 3" key="1">
    <citation type="submission" date="2017-04" db="EMBL/GenBank/DDBJ databases">
        <title>Compelte genome sequence of WV33.</title>
        <authorList>
            <person name="Lee P.C."/>
        </authorList>
    </citation>
    <scope>NUCLEOTIDE SEQUENCE [LARGE SCALE GENOMIC DNA]</scope>
    <source>
        <strain evidence="2 3">WV33</strain>
    </source>
</reference>
<keyword evidence="3" id="KW-1185">Reference proteome</keyword>
<keyword evidence="1" id="KW-0472">Membrane</keyword>
<sequence>MQSKYYLPIFLLVQIIFLKTLAFFPAFVENYYSNGLYQTISKTARITFGFFSFSIGDLAYGILVALIIKWFWKRRKTWKQQWKNNLLTVLSFLSVLYFVFHLLWGINYYREPLFEKMTISRDYTDADLLIFTKKLISKTNALQHQITKNDSLKVIFPYTQEAVFKMNLKGYENLSKQHIFFTYKNISTKKSLFSLPLTYMGFSGYLNPFTNEAQVNDLFPMTNFPLVTAHEMAHQLGYASESECNFVGFLASIKNEDIYIQYSGYSFALRYCLSNWNRRDEKTFKILLKSINPGIIKNYQETEAFWDSYQSPIDTAFHAFYDQYLKANQQSEGIDSYSKFLNLLINYSGKESLSF</sequence>
<dbReference type="InterPro" id="IPR024294">
    <property type="entry name" value="DUF3810"/>
</dbReference>
<dbReference type="EMBL" id="CP020918">
    <property type="protein sequence ID" value="AWG23720.1"/>
    <property type="molecule type" value="Genomic_DNA"/>
</dbReference>
<evidence type="ECO:0000313" key="2">
    <source>
        <dbReference type="EMBL" id="AWG23720.1"/>
    </source>
</evidence>
<keyword evidence="1" id="KW-1133">Transmembrane helix</keyword>
<evidence type="ECO:0000256" key="1">
    <source>
        <dbReference type="SAM" id="Phobius"/>
    </source>
</evidence>
<proteinExistence type="predicted"/>
<organism evidence="2 3">
    <name type="scientific">Flavobacterium faecale</name>
    <dbReference type="NCBI Taxonomy" id="1355330"/>
    <lineage>
        <taxon>Bacteria</taxon>
        <taxon>Pseudomonadati</taxon>
        <taxon>Bacteroidota</taxon>
        <taxon>Flavobacteriia</taxon>
        <taxon>Flavobacteriales</taxon>
        <taxon>Flavobacteriaceae</taxon>
        <taxon>Flavobacterium</taxon>
    </lineage>
</organism>
<keyword evidence="1" id="KW-0812">Transmembrane</keyword>
<feature type="transmembrane region" description="Helical" evidence="1">
    <location>
        <begin position="84"/>
        <end position="104"/>
    </location>
</feature>